<evidence type="ECO:0000313" key="2">
    <source>
        <dbReference type="Proteomes" id="UP000831701"/>
    </source>
</evidence>
<comment type="caution">
    <text evidence="1">The sequence shown here is derived from an EMBL/GenBank/DDBJ whole genome shotgun (WGS) entry which is preliminary data.</text>
</comment>
<reference evidence="1" key="1">
    <citation type="submission" date="2022-04" db="EMBL/GenBank/DDBJ databases">
        <title>Jade perch genome.</title>
        <authorList>
            <person name="Chao B."/>
        </authorList>
    </citation>
    <scope>NUCLEOTIDE SEQUENCE</scope>
    <source>
        <strain evidence="1">CB-2022</strain>
    </source>
</reference>
<organism evidence="1 2">
    <name type="scientific">Scortum barcoo</name>
    <name type="common">barcoo grunter</name>
    <dbReference type="NCBI Taxonomy" id="214431"/>
    <lineage>
        <taxon>Eukaryota</taxon>
        <taxon>Metazoa</taxon>
        <taxon>Chordata</taxon>
        <taxon>Craniata</taxon>
        <taxon>Vertebrata</taxon>
        <taxon>Euteleostomi</taxon>
        <taxon>Actinopterygii</taxon>
        <taxon>Neopterygii</taxon>
        <taxon>Teleostei</taxon>
        <taxon>Neoteleostei</taxon>
        <taxon>Acanthomorphata</taxon>
        <taxon>Eupercaria</taxon>
        <taxon>Centrarchiformes</taxon>
        <taxon>Terapontoidei</taxon>
        <taxon>Terapontidae</taxon>
        <taxon>Scortum</taxon>
    </lineage>
</organism>
<keyword evidence="2" id="KW-1185">Reference proteome</keyword>
<dbReference type="EMBL" id="CM041540">
    <property type="protein sequence ID" value="KAI3366304.1"/>
    <property type="molecule type" value="Genomic_DNA"/>
</dbReference>
<gene>
    <name evidence="1" type="ORF">L3Q82_000423</name>
</gene>
<dbReference type="Proteomes" id="UP000831701">
    <property type="component" value="Chromosome 10"/>
</dbReference>
<protein>
    <submittedName>
        <fullName evidence="1">Uncharacterized protein</fullName>
    </submittedName>
</protein>
<sequence length="105" mass="11807">MRGYYFLGYTLCALEAAMGAVAGLMTSWSLAVLSFERYLVICKPFGAFKYIPEGLGCACGPDWYTHSEEYKSTSYMHFLLVTCFIAPLTIIIFTYSQTGEGEHRQ</sequence>
<accession>A0ACB8WET9</accession>
<evidence type="ECO:0000313" key="1">
    <source>
        <dbReference type="EMBL" id="KAI3366304.1"/>
    </source>
</evidence>
<proteinExistence type="predicted"/>
<name>A0ACB8WET9_9TELE</name>